<reference evidence="2" key="2">
    <citation type="journal article" date="2021" name="PeerJ">
        <title>Extensive microbial diversity within the chicken gut microbiome revealed by metagenomics and culture.</title>
        <authorList>
            <person name="Gilroy R."/>
            <person name="Ravi A."/>
            <person name="Getino M."/>
            <person name="Pursley I."/>
            <person name="Horton D.L."/>
            <person name="Alikhan N.F."/>
            <person name="Baker D."/>
            <person name="Gharbi K."/>
            <person name="Hall N."/>
            <person name="Watson M."/>
            <person name="Adriaenssens E.M."/>
            <person name="Foster-Nyarko E."/>
            <person name="Jarju S."/>
            <person name="Secka A."/>
            <person name="Antonio M."/>
            <person name="Oren A."/>
            <person name="Chaudhuri R.R."/>
            <person name="La Ragione R."/>
            <person name="Hildebrand F."/>
            <person name="Pallen M.J."/>
        </authorList>
    </citation>
    <scope>NUCLEOTIDE SEQUENCE</scope>
    <source>
        <strain evidence="2">ChiGjej1B1-24693</strain>
    </source>
</reference>
<dbReference type="GO" id="GO:0046872">
    <property type="term" value="F:metal ion binding"/>
    <property type="evidence" value="ECO:0007669"/>
    <property type="project" value="UniProtKB-KW"/>
</dbReference>
<dbReference type="GO" id="GO:0008934">
    <property type="term" value="F:inositol monophosphate 1-phosphatase activity"/>
    <property type="evidence" value="ECO:0007669"/>
    <property type="project" value="TreeGrafter"/>
</dbReference>
<feature type="binding site" evidence="1">
    <location>
        <position position="92"/>
    </location>
    <ligand>
        <name>Mg(2+)</name>
        <dbReference type="ChEBI" id="CHEBI:18420"/>
        <label>1</label>
        <note>catalytic</note>
    </ligand>
</feature>
<comment type="caution">
    <text evidence="2">The sequence shown here is derived from an EMBL/GenBank/DDBJ whole genome shotgun (WGS) entry which is preliminary data.</text>
</comment>
<dbReference type="SUPFAM" id="SSF56655">
    <property type="entry name" value="Carbohydrate phosphatase"/>
    <property type="match status" value="1"/>
</dbReference>
<gene>
    <name evidence="2" type="ORF">IAA98_06765</name>
</gene>
<accession>A0A9D1GXN7</accession>
<dbReference type="Proteomes" id="UP000886842">
    <property type="component" value="Unassembled WGS sequence"/>
</dbReference>
<feature type="binding site" evidence="1">
    <location>
        <position position="89"/>
    </location>
    <ligand>
        <name>Mg(2+)</name>
        <dbReference type="ChEBI" id="CHEBI:18420"/>
        <label>1</label>
        <note>catalytic</note>
    </ligand>
</feature>
<name>A0A9D1GXN7_9ACTN</name>
<evidence type="ECO:0000313" key="2">
    <source>
        <dbReference type="EMBL" id="HIT75267.1"/>
    </source>
</evidence>
<keyword evidence="1" id="KW-0479">Metal-binding</keyword>
<dbReference type="AlphaFoldDB" id="A0A9D1GXN7"/>
<dbReference type="PANTHER" id="PTHR20854:SF4">
    <property type="entry name" value="INOSITOL-1-MONOPHOSPHATASE-RELATED"/>
    <property type="match status" value="1"/>
</dbReference>
<dbReference type="PANTHER" id="PTHR20854">
    <property type="entry name" value="INOSITOL MONOPHOSPHATASE"/>
    <property type="match status" value="1"/>
</dbReference>
<protein>
    <submittedName>
        <fullName evidence="2">Inositol monophosphatase</fullName>
    </submittedName>
</protein>
<organism evidence="2 3">
    <name type="scientific">Candidatus Avipropionibacterium avicola</name>
    <dbReference type="NCBI Taxonomy" id="2840701"/>
    <lineage>
        <taxon>Bacteria</taxon>
        <taxon>Bacillati</taxon>
        <taxon>Actinomycetota</taxon>
        <taxon>Actinomycetes</taxon>
        <taxon>Propionibacteriales</taxon>
        <taxon>Propionibacteriaceae</taxon>
        <taxon>Propionibacteriaceae incertae sedis</taxon>
        <taxon>Candidatus Avipropionibacterium</taxon>
    </lineage>
</organism>
<dbReference type="PRINTS" id="PR00377">
    <property type="entry name" value="IMPHPHTASES"/>
</dbReference>
<dbReference type="InterPro" id="IPR000760">
    <property type="entry name" value="Inositol_monophosphatase-like"/>
</dbReference>
<keyword evidence="1" id="KW-0460">Magnesium</keyword>
<dbReference type="GO" id="GO:0007165">
    <property type="term" value="P:signal transduction"/>
    <property type="evidence" value="ECO:0007669"/>
    <property type="project" value="TreeGrafter"/>
</dbReference>
<dbReference type="GO" id="GO:0006020">
    <property type="term" value="P:inositol metabolic process"/>
    <property type="evidence" value="ECO:0007669"/>
    <property type="project" value="TreeGrafter"/>
</dbReference>
<evidence type="ECO:0000256" key="1">
    <source>
        <dbReference type="PIRSR" id="PIRSR600760-2"/>
    </source>
</evidence>
<dbReference type="Gene3D" id="3.40.190.80">
    <property type="match status" value="1"/>
</dbReference>
<dbReference type="Gene3D" id="3.30.540.10">
    <property type="entry name" value="Fructose-1,6-Bisphosphatase, subunit A, domain 1"/>
    <property type="match status" value="1"/>
</dbReference>
<feature type="binding site" evidence="1">
    <location>
        <position position="207"/>
    </location>
    <ligand>
        <name>Mg(2+)</name>
        <dbReference type="ChEBI" id="CHEBI:18420"/>
        <label>1</label>
        <note>catalytic</note>
    </ligand>
</feature>
<feature type="binding site" evidence="1">
    <location>
        <position position="91"/>
    </location>
    <ligand>
        <name>Mg(2+)</name>
        <dbReference type="ChEBI" id="CHEBI:18420"/>
        <label>1</label>
        <note>catalytic</note>
    </ligand>
</feature>
<dbReference type="Pfam" id="PF00459">
    <property type="entry name" value="Inositol_P"/>
    <property type="match status" value="1"/>
</dbReference>
<proteinExistence type="predicted"/>
<sequence length="272" mass="29182">MDSDEILALLMDTAAEVITPRFRSLTSQDIAQKDPGDLVTVADREAEVIITAALRDRFPAAVVVGEEATAADPAIMDAFSSAEHAFTVDPLDGTKNFVEGSPDYAVMVAELRGGRPVRSWIWQPEAALAYVAESGGGVWRNGVRLEPVSPTRAHDTLPRGATSVSLRTAPKGLAALTTPPWSAGMAHLAVLTGQLDFVLFRKDWPWDHVPGVLMATELAGRVGRLDGTPYDPRRRQGWLLSASTTQMFETVRGPLCEALDAGGHDARPTGQS</sequence>
<evidence type="ECO:0000313" key="3">
    <source>
        <dbReference type="Proteomes" id="UP000886842"/>
    </source>
</evidence>
<dbReference type="EMBL" id="DVLP01000207">
    <property type="protein sequence ID" value="HIT75267.1"/>
    <property type="molecule type" value="Genomic_DNA"/>
</dbReference>
<reference evidence="2" key="1">
    <citation type="submission" date="2020-10" db="EMBL/GenBank/DDBJ databases">
        <authorList>
            <person name="Gilroy R."/>
        </authorList>
    </citation>
    <scope>NUCLEOTIDE SEQUENCE</scope>
    <source>
        <strain evidence="2">ChiGjej1B1-24693</strain>
    </source>
</reference>
<comment type="cofactor">
    <cofactor evidence="1">
        <name>Mg(2+)</name>
        <dbReference type="ChEBI" id="CHEBI:18420"/>
    </cofactor>
</comment>
<feature type="binding site" evidence="1">
    <location>
        <position position="66"/>
    </location>
    <ligand>
        <name>Mg(2+)</name>
        <dbReference type="ChEBI" id="CHEBI:18420"/>
        <label>1</label>
        <note>catalytic</note>
    </ligand>
</feature>